<organism evidence="14 15">
    <name type="scientific">Arabis nemorensis</name>
    <dbReference type="NCBI Taxonomy" id="586526"/>
    <lineage>
        <taxon>Eukaryota</taxon>
        <taxon>Viridiplantae</taxon>
        <taxon>Streptophyta</taxon>
        <taxon>Embryophyta</taxon>
        <taxon>Tracheophyta</taxon>
        <taxon>Spermatophyta</taxon>
        <taxon>Magnoliopsida</taxon>
        <taxon>eudicotyledons</taxon>
        <taxon>Gunneridae</taxon>
        <taxon>Pentapetalae</taxon>
        <taxon>rosids</taxon>
        <taxon>malvids</taxon>
        <taxon>Brassicales</taxon>
        <taxon>Brassicaceae</taxon>
        <taxon>Arabideae</taxon>
        <taxon>Arabis</taxon>
    </lineage>
</organism>
<proteinExistence type="inferred from homology"/>
<keyword evidence="3" id="KW-0433">Leucine-rich repeat</keyword>
<dbReference type="Proteomes" id="UP000489600">
    <property type="component" value="Unassembled WGS sequence"/>
</dbReference>
<dbReference type="PANTHER" id="PTHR48063:SF93">
    <property type="entry name" value="LEUCINE-RICH REPEAT-CONTAINING N-TERMINAL PLANT-TYPE DOMAIN-CONTAINING PROTEIN"/>
    <property type="match status" value="1"/>
</dbReference>
<evidence type="ECO:0000256" key="7">
    <source>
        <dbReference type="ARBA" id="ARBA00022989"/>
    </source>
</evidence>
<evidence type="ECO:0000256" key="4">
    <source>
        <dbReference type="ARBA" id="ARBA00022692"/>
    </source>
</evidence>
<comment type="similarity">
    <text evidence="2">Belongs to the RLP family.</text>
</comment>
<dbReference type="Pfam" id="PF08263">
    <property type="entry name" value="LRRNT_2"/>
    <property type="match status" value="1"/>
</dbReference>
<evidence type="ECO:0000256" key="1">
    <source>
        <dbReference type="ARBA" id="ARBA00004479"/>
    </source>
</evidence>
<keyword evidence="15" id="KW-1185">Reference proteome</keyword>
<evidence type="ECO:0000256" key="9">
    <source>
        <dbReference type="ARBA" id="ARBA00023170"/>
    </source>
</evidence>
<dbReference type="InterPro" id="IPR001611">
    <property type="entry name" value="Leu-rich_rpt"/>
</dbReference>
<evidence type="ECO:0000259" key="13">
    <source>
        <dbReference type="Pfam" id="PF08263"/>
    </source>
</evidence>
<evidence type="ECO:0000313" key="14">
    <source>
        <dbReference type="EMBL" id="VVB14787.1"/>
    </source>
</evidence>
<comment type="caution">
    <text evidence="14">The sequence shown here is derived from an EMBL/GenBank/DDBJ whole genome shotgun (WGS) entry which is preliminary data.</text>
</comment>
<accession>A0A565CMF0</accession>
<evidence type="ECO:0000256" key="2">
    <source>
        <dbReference type="ARBA" id="ARBA00009592"/>
    </source>
</evidence>
<dbReference type="FunFam" id="3.80.10.10:FF:000275">
    <property type="entry name" value="Leucine-rich repeat receptor-like protein kinase"/>
    <property type="match status" value="1"/>
</dbReference>
<evidence type="ECO:0000256" key="12">
    <source>
        <dbReference type="SAM" id="SignalP"/>
    </source>
</evidence>
<evidence type="ECO:0000256" key="3">
    <source>
        <dbReference type="ARBA" id="ARBA00022614"/>
    </source>
</evidence>
<gene>
    <name evidence="14" type="ORF">ANE_LOCUS25231</name>
</gene>
<keyword evidence="10" id="KW-0325">Glycoprotein</keyword>
<dbReference type="Gene3D" id="3.80.10.10">
    <property type="entry name" value="Ribonuclease Inhibitor"/>
    <property type="match status" value="1"/>
</dbReference>
<feature type="domain" description="Leucine-rich repeat-containing N-terminal plant-type" evidence="13">
    <location>
        <begin position="27"/>
        <end position="66"/>
    </location>
</feature>
<keyword evidence="7 11" id="KW-1133">Transmembrane helix</keyword>
<dbReference type="AlphaFoldDB" id="A0A565CMF0"/>
<keyword evidence="9" id="KW-0675">Receptor</keyword>
<keyword evidence="4 11" id="KW-0812">Transmembrane</keyword>
<dbReference type="SUPFAM" id="SSF52058">
    <property type="entry name" value="L domain-like"/>
    <property type="match status" value="1"/>
</dbReference>
<evidence type="ECO:0000256" key="11">
    <source>
        <dbReference type="SAM" id="Phobius"/>
    </source>
</evidence>
<keyword evidence="5 12" id="KW-0732">Signal</keyword>
<name>A0A565CMF0_9BRAS</name>
<evidence type="ECO:0000256" key="8">
    <source>
        <dbReference type="ARBA" id="ARBA00023136"/>
    </source>
</evidence>
<dbReference type="InterPro" id="IPR046956">
    <property type="entry name" value="RLP23-like"/>
</dbReference>
<protein>
    <recommendedName>
        <fullName evidence="13">Leucine-rich repeat-containing N-terminal plant-type domain-containing protein</fullName>
    </recommendedName>
</protein>
<dbReference type="Pfam" id="PF00560">
    <property type="entry name" value="LRR_1"/>
    <property type="match status" value="3"/>
</dbReference>
<sequence>MSMITLVATCLWFLMVSNFTGANQKNIDCLIAIKSQVEDPNNYLSSWAFINQTEGSICKFCGVTCWHDDENRVLSIKLSGFGLRGKFPHGIRECTDLTGLDLSRNNFSGPLPSNILYLIPIITTLDLSYNQFSGKIPPSLSNITFLNTLMLQHNQFTGPLPPQLVQLRRLNKFSVADNRLTGPVPNFNVLYFGVETYANNPDLCGPPLDDCPDPEEGMMRSAKIGAAVGASIFAPVAAFLDWFFFKDKKKEKRRR</sequence>
<feature type="signal peptide" evidence="12">
    <location>
        <begin position="1"/>
        <end position="22"/>
    </location>
</feature>
<dbReference type="EMBL" id="CABITT030000008">
    <property type="protein sequence ID" value="VVB14787.1"/>
    <property type="molecule type" value="Genomic_DNA"/>
</dbReference>
<feature type="transmembrane region" description="Helical" evidence="11">
    <location>
        <begin position="224"/>
        <end position="245"/>
    </location>
</feature>
<comment type="subcellular location">
    <subcellularLocation>
        <location evidence="1">Membrane</location>
        <topology evidence="1">Single-pass type I membrane protein</topology>
    </subcellularLocation>
</comment>
<reference evidence="14" key="1">
    <citation type="submission" date="2019-07" db="EMBL/GenBank/DDBJ databases">
        <authorList>
            <person name="Dittberner H."/>
        </authorList>
    </citation>
    <scope>NUCLEOTIDE SEQUENCE [LARGE SCALE GENOMIC DNA]</scope>
</reference>
<feature type="chain" id="PRO_5021949162" description="Leucine-rich repeat-containing N-terminal plant-type domain-containing protein" evidence="12">
    <location>
        <begin position="23"/>
        <end position="255"/>
    </location>
</feature>
<dbReference type="GO" id="GO:0016020">
    <property type="term" value="C:membrane"/>
    <property type="evidence" value="ECO:0007669"/>
    <property type="project" value="UniProtKB-SubCell"/>
</dbReference>
<evidence type="ECO:0000256" key="5">
    <source>
        <dbReference type="ARBA" id="ARBA00022729"/>
    </source>
</evidence>
<dbReference type="InterPro" id="IPR032675">
    <property type="entry name" value="LRR_dom_sf"/>
</dbReference>
<evidence type="ECO:0000313" key="15">
    <source>
        <dbReference type="Proteomes" id="UP000489600"/>
    </source>
</evidence>
<keyword evidence="6" id="KW-0677">Repeat</keyword>
<evidence type="ECO:0000256" key="6">
    <source>
        <dbReference type="ARBA" id="ARBA00022737"/>
    </source>
</evidence>
<dbReference type="PANTHER" id="PTHR48063">
    <property type="entry name" value="LRR RECEPTOR-LIKE KINASE"/>
    <property type="match status" value="1"/>
</dbReference>
<dbReference type="OrthoDB" id="2151624at2759"/>
<evidence type="ECO:0000256" key="10">
    <source>
        <dbReference type="ARBA" id="ARBA00023180"/>
    </source>
</evidence>
<dbReference type="InterPro" id="IPR013210">
    <property type="entry name" value="LRR_N_plant-typ"/>
</dbReference>
<keyword evidence="8 11" id="KW-0472">Membrane</keyword>